<dbReference type="EMBL" id="PDEM01000009">
    <property type="protein sequence ID" value="PHZ86054.1"/>
    <property type="molecule type" value="Genomic_DNA"/>
</dbReference>
<dbReference type="OrthoDB" id="8334427at2"/>
<dbReference type="Proteomes" id="UP000229730">
    <property type="component" value="Unassembled WGS sequence"/>
</dbReference>
<comment type="caution">
    <text evidence="2">The sequence shown here is derived from an EMBL/GenBank/DDBJ whole genome shotgun (WGS) entry which is preliminary data.</text>
</comment>
<dbReference type="InterPro" id="IPR016181">
    <property type="entry name" value="Acyl_CoA_acyltransferase"/>
</dbReference>
<keyword evidence="3" id="KW-1185">Reference proteome</keyword>
<sequence>MEWTLYPIKDFPQFHETWNGLNQALSNSPLLDTAFVAPLLDYFTDGTELIAVYGAKEQPETIAIIHSRKNNIWETLQPSNAPLGMWLSRDKTLPANQLRSLIKKLPGKALSFSITQQDPLFITRPENTSCIESLDYIETAHIDFPDSFQEYWTSRSKNLRHNMKRQKNYLRKNDITPRLETWNTSNNMHQGVLDYAKIESSGWKGDIDSAVAEGDAQSEFYNAMLCNFCRTNEALILRYYYNEDLVASDLCLLRNKVLYILKTTYVETVKSTSPAHIMRFDYYQDTVDRGALNRVEFYGPLKEWHKKWTNDIRTMFHANIYRNQFINWARKISKLMR</sequence>
<evidence type="ECO:0000259" key="1">
    <source>
        <dbReference type="Pfam" id="PF13480"/>
    </source>
</evidence>
<reference evidence="2 3" key="1">
    <citation type="submission" date="2017-10" db="EMBL/GenBank/DDBJ databases">
        <title>Frigbacter circumglobatus gen. nov. sp. nov., isolated from sediment cultured in situ.</title>
        <authorList>
            <person name="Zhao Z."/>
        </authorList>
    </citation>
    <scope>NUCLEOTIDE SEQUENCE [LARGE SCALE GENOMIC DNA]</scope>
    <source>
        <strain evidence="2 3">ZYL</strain>
    </source>
</reference>
<evidence type="ECO:0000313" key="2">
    <source>
        <dbReference type="EMBL" id="PHZ86054.1"/>
    </source>
</evidence>
<proteinExistence type="predicted"/>
<dbReference type="AlphaFoldDB" id="A0A2G4YUN2"/>
<gene>
    <name evidence="2" type="ORF">CRD36_05115</name>
</gene>
<name>A0A2G4YUN2_9PROT</name>
<dbReference type="InterPro" id="IPR038740">
    <property type="entry name" value="BioF2-like_GNAT_dom"/>
</dbReference>
<evidence type="ECO:0000313" key="3">
    <source>
        <dbReference type="Proteomes" id="UP000229730"/>
    </source>
</evidence>
<dbReference type="SUPFAM" id="SSF55729">
    <property type="entry name" value="Acyl-CoA N-acyltransferases (Nat)"/>
    <property type="match status" value="1"/>
</dbReference>
<dbReference type="InParanoid" id="A0A2G4YUN2"/>
<protein>
    <recommendedName>
        <fullName evidence="1">BioF2-like acetyltransferase domain-containing protein</fullName>
    </recommendedName>
</protein>
<accession>A0A2G4YUN2</accession>
<dbReference type="RefSeq" id="WP_099471638.1">
    <property type="nucleotide sequence ID" value="NZ_CP041025.1"/>
</dbReference>
<organism evidence="2 3">
    <name type="scientific">Paremcibacter congregatus</name>
    <dbReference type="NCBI Taxonomy" id="2043170"/>
    <lineage>
        <taxon>Bacteria</taxon>
        <taxon>Pseudomonadati</taxon>
        <taxon>Pseudomonadota</taxon>
        <taxon>Alphaproteobacteria</taxon>
        <taxon>Emcibacterales</taxon>
        <taxon>Emcibacteraceae</taxon>
        <taxon>Paremcibacter</taxon>
    </lineage>
</organism>
<feature type="domain" description="BioF2-like acetyltransferase" evidence="1">
    <location>
        <begin position="158"/>
        <end position="304"/>
    </location>
</feature>
<dbReference type="Pfam" id="PF13480">
    <property type="entry name" value="Acetyltransf_6"/>
    <property type="match status" value="1"/>
</dbReference>